<dbReference type="InterPro" id="IPR029787">
    <property type="entry name" value="Nucleotide_cyclase"/>
</dbReference>
<dbReference type="PROSITE" id="PS50887">
    <property type="entry name" value="GGDEF"/>
    <property type="match status" value="1"/>
</dbReference>
<protein>
    <submittedName>
        <fullName evidence="3">Sensor domain-containing diguanylate cyclase</fullName>
    </submittedName>
</protein>
<evidence type="ECO:0000259" key="2">
    <source>
        <dbReference type="PROSITE" id="PS50887"/>
    </source>
</evidence>
<dbReference type="RefSeq" id="WP_213168213.1">
    <property type="nucleotide sequence ID" value="NZ_CP058559.1"/>
</dbReference>
<keyword evidence="1" id="KW-1133">Transmembrane helix</keyword>
<dbReference type="GO" id="GO:0052621">
    <property type="term" value="F:diguanylate cyclase activity"/>
    <property type="evidence" value="ECO:0007669"/>
    <property type="project" value="TreeGrafter"/>
</dbReference>
<evidence type="ECO:0000313" key="3">
    <source>
        <dbReference type="EMBL" id="QNO14485.1"/>
    </source>
</evidence>
<dbReference type="EMBL" id="CP058559">
    <property type="protein sequence ID" value="QNO14485.1"/>
    <property type="molecule type" value="Genomic_DNA"/>
</dbReference>
<feature type="transmembrane region" description="Helical" evidence="1">
    <location>
        <begin position="135"/>
        <end position="160"/>
    </location>
</feature>
<proteinExistence type="predicted"/>
<dbReference type="InterPro" id="IPR029016">
    <property type="entry name" value="GAF-like_dom_sf"/>
</dbReference>
<gene>
    <name evidence="3" type="ORF">HYG86_06700</name>
</gene>
<keyword evidence="1" id="KW-0812">Transmembrane</keyword>
<feature type="transmembrane region" description="Helical" evidence="1">
    <location>
        <begin position="102"/>
        <end position="123"/>
    </location>
</feature>
<dbReference type="GO" id="GO:0043709">
    <property type="term" value="P:cell adhesion involved in single-species biofilm formation"/>
    <property type="evidence" value="ECO:0007669"/>
    <property type="project" value="TreeGrafter"/>
</dbReference>
<dbReference type="FunFam" id="3.30.70.270:FF:000001">
    <property type="entry name" value="Diguanylate cyclase domain protein"/>
    <property type="match status" value="1"/>
</dbReference>
<dbReference type="GO" id="GO:1902201">
    <property type="term" value="P:negative regulation of bacterial-type flagellum-dependent cell motility"/>
    <property type="evidence" value="ECO:0007669"/>
    <property type="project" value="TreeGrafter"/>
</dbReference>
<feature type="domain" description="GGDEF" evidence="2">
    <location>
        <begin position="419"/>
        <end position="554"/>
    </location>
</feature>
<dbReference type="Proteomes" id="UP000516160">
    <property type="component" value="Chromosome"/>
</dbReference>
<feature type="transmembrane region" description="Helical" evidence="1">
    <location>
        <begin position="30"/>
        <end position="47"/>
    </location>
</feature>
<dbReference type="Gene3D" id="3.30.70.270">
    <property type="match status" value="1"/>
</dbReference>
<dbReference type="NCBIfam" id="TIGR00254">
    <property type="entry name" value="GGDEF"/>
    <property type="match status" value="1"/>
</dbReference>
<feature type="transmembrane region" description="Helical" evidence="1">
    <location>
        <begin position="54"/>
        <end position="72"/>
    </location>
</feature>
<dbReference type="PANTHER" id="PTHR45138:SF6">
    <property type="entry name" value="DIGUANYLATE CYCLASE DGCN"/>
    <property type="match status" value="1"/>
</dbReference>
<dbReference type="GO" id="GO:0005886">
    <property type="term" value="C:plasma membrane"/>
    <property type="evidence" value="ECO:0007669"/>
    <property type="project" value="TreeGrafter"/>
</dbReference>
<dbReference type="PANTHER" id="PTHR45138">
    <property type="entry name" value="REGULATORY COMPONENTS OF SENSORY TRANSDUCTION SYSTEM"/>
    <property type="match status" value="1"/>
</dbReference>
<dbReference type="SMART" id="SM00267">
    <property type="entry name" value="GGDEF"/>
    <property type="match status" value="1"/>
</dbReference>
<feature type="transmembrane region" description="Helical" evidence="1">
    <location>
        <begin position="172"/>
        <end position="193"/>
    </location>
</feature>
<dbReference type="SMART" id="SM00065">
    <property type="entry name" value="GAF"/>
    <property type="match status" value="1"/>
</dbReference>
<dbReference type="Pfam" id="PF00990">
    <property type="entry name" value="GGDEF"/>
    <property type="match status" value="1"/>
</dbReference>
<dbReference type="SUPFAM" id="SSF55781">
    <property type="entry name" value="GAF domain-like"/>
    <property type="match status" value="1"/>
</dbReference>
<name>A0A7G9W723_ALKCA</name>
<dbReference type="Gene3D" id="3.30.450.40">
    <property type="match status" value="1"/>
</dbReference>
<keyword evidence="1" id="KW-0472">Membrane</keyword>
<dbReference type="CDD" id="cd01949">
    <property type="entry name" value="GGDEF"/>
    <property type="match status" value="1"/>
</dbReference>
<dbReference type="AlphaFoldDB" id="A0A7G9W723"/>
<evidence type="ECO:0000256" key="1">
    <source>
        <dbReference type="SAM" id="Phobius"/>
    </source>
</evidence>
<dbReference type="InterPro" id="IPR050469">
    <property type="entry name" value="Diguanylate_Cyclase"/>
</dbReference>
<organism evidence="3 4">
    <name type="scientific">Alkalicella caledoniensis</name>
    <dbReference type="NCBI Taxonomy" id="2731377"/>
    <lineage>
        <taxon>Bacteria</taxon>
        <taxon>Bacillati</taxon>
        <taxon>Bacillota</taxon>
        <taxon>Clostridia</taxon>
        <taxon>Eubacteriales</taxon>
        <taxon>Proteinivoracaceae</taxon>
        <taxon>Alkalicella</taxon>
    </lineage>
</organism>
<dbReference type="Pfam" id="PF13185">
    <property type="entry name" value="GAF_2"/>
    <property type="match status" value="1"/>
</dbReference>
<dbReference type="InterPro" id="IPR000160">
    <property type="entry name" value="GGDEF_dom"/>
</dbReference>
<feature type="transmembrane region" description="Helical" evidence="1">
    <location>
        <begin position="7"/>
        <end position="24"/>
    </location>
</feature>
<reference evidence="3 4" key="1">
    <citation type="submission" date="2020-07" db="EMBL/GenBank/DDBJ databases">
        <title>Alkalicella. sp. LB2 genome.</title>
        <authorList>
            <person name="Postec A."/>
            <person name="Quemeneur M."/>
        </authorList>
    </citation>
    <scope>NUCLEOTIDE SEQUENCE [LARGE SCALE GENOMIC DNA]</scope>
    <source>
        <strain evidence="3 4">LB2</strain>
    </source>
</reference>
<accession>A0A7G9W723</accession>
<dbReference type="InterPro" id="IPR043128">
    <property type="entry name" value="Rev_trsase/Diguanyl_cyclase"/>
</dbReference>
<evidence type="ECO:0000313" key="4">
    <source>
        <dbReference type="Proteomes" id="UP000516160"/>
    </source>
</evidence>
<feature type="transmembrane region" description="Helical" evidence="1">
    <location>
        <begin position="78"/>
        <end position="95"/>
    </location>
</feature>
<dbReference type="KEGG" id="acae:HYG86_06700"/>
<keyword evidence="4" id="KW-1185">Reference proteome</keyword>
<dbReference type="Pfam" id="PF20972">
    <property type="entry name" value="MASE9"/>
    <property type="match status" value="1"/>
</dbReference>
<dbReference type="SUPFAM" id="SSF55073">
    <property type="entry name" value="Nucleotide cyclase"/>
    <property type="match status" value="1"/>
</dbReference>
<dbReference type="InterPro" id="IPR003018">
    <property type="entry name" value="GAF"/>
</dbReference>
<sequence>MNKVRIYKWLITTMGLSLLIIGTINNVDKLVFSPWLILFFILLSGFLERIAVPLNRGHLSLSFAFILCAFYLFDNVYVPIWIISLGIFTTLLIFHKRTVEDALFNVGIISASTIAGGLVYSLLGGDWTVTSINLIPLLAMTFAISIANHIILSIFFFMVDKDTNIKQRTNDFTWDLSSYLITVPLGFLMALLYDMVGFLGIQIVFVPLATSSYVFRLYKKVFQFNEQLNGLYEVAHEINATLDFDKTLDNIGEQVSELMHLDSFYIFLAEGKELRAVYSKGDMVEYLETENMKFGQGATGYCAEHKETVLILDTTKDDRIFTLHEERTPGSIIAVPLMCKDKLIGVMSGVKAGKNAFENNEAKIFELMAYQVSVALANAKAFKEVEDMAIIDELTKVYNYRYFQQRVHQEVERAALEGSTVSLMVIDLDDFKQVNDVHGHTAGNKVLIELAQILRKSVRKYDVIFRYGGDEFVVVFPNTDKQTAYTIGKRILENVAKNPFSCSEDKKEYLTFSAGIAEFPTDADDHLDLMRKADRIMYVGSKERGKNKITLYAK</sequence>
<dbReference type="InterPro" id="IPR048430">
    <property type="entry name" value="MASE9"/>
</dbReference>